<dbReference type="Pfam" id="PF24656">
    <property type="entry name" value="CEPT76_peptidase"/>
    <property type="match status" value="1"/>
</dbReference>
<organism evidence="2 3">
    <name type="scientific">Cryptolaemus montrouzieri</name>
    <dbReference type="NCBI Taxonomy" id="559131"/>
    <lineage>
        <taxon>Eukaryota</taxon>
        <taxon>Metazoa</taxon>
        <taxon>Ecdysozoa</taxon>
        <taxon>Arthropoda</taxon>
        <taxon>Hexapoda</taxon>
        <taxon>Insecta</taxon>
        <taxon>Pterygota</taxon>
        <taxon>Neoptera</taxon>
        <taxon>Endopterygota</taxon>
        <taxon>Coleoptera</taxon>
        <taxon>Polyphaga</taxon>
        <taxon>Cucujiformia</taxon>
        <taxon>Coccinelloidea</taxon>
        <taxon>Coccinellidae</taxon>
        <taxon>Scymninae</taxon>
        <taxon>Scymnini</taxon>
        <taxon>Cryptolaemus</taxon>
    </lineage>
</organism>
<feature type="non-terminal residue" evidence="2">
    <location>
        <position position="206"/>
    </location>
</feature>
<keyword evidence="3" id="KW-1185">Reference proteome</keyword>
<dbReference type="InterPro" id="IPR056290">
    <property type="entry name" value="CEPT76/DRC7_peptidase-like_dom"/>
</dbReference>
<comment type="caution">
    <text evidence="2">The sequence shown here is derived from an EMBL/GenBank/DDBJ whole genome shotgun (WGS) entry which is preliminary data.</text>
</comment>
<reference evidence="2 3" key="1">
    <citation type="journal article" date="2021" name="BMC Biol.">
        <title>Horizontally acquired antibacterial genes associated with adaptive radiation of ladybird beetles.</title>
        <authorList>
            <person name="Li H.S."/>
            <person name="Tang X.F."/>
            <person name="Huang Y.H."/>
            <person name="Xu Z.Y."/>
            <person name="Chen M.L."/>
            <person name="Du X.Y."/>
            <person name="Qiu B.Y."/>
            <person name="Chen P.T."/>
            <person name="Zhang W."/>
            <person name="Slipinski A."/>
            <person name="Escalona H.E."/>
            <person name="Waterhouse R.M."/>
            <person name="Zwick A."/>
            <person name="Pang H."/>
        </authorList>
    </citation>
    <scope>NUCLEOTIDE SEQUENCE [LARGE SCALE GENOMIC DNA]</scope>
    <source>
        <strain evidence="2">SYSU2018</strain>
    </source>
</reference>
<evidence type="ECO:0000313" key="3">
    <source>
        <dbReference type="Proteomes" id="UP001516400"/>
    </source>
</evidence>
<dbReference type="PANTHER" id="PTHR35249:SF2">
    <property type="entry name" value="DYNEIN REGULATORY COMPLEX SUBUNIT 7"/>
    <property type="match status" value="1"/>
</dbReference>
<gene>
    <name evidence="2" type="ORF">HHI36_000151</name>
</gene>
<evidence type="ECO:0000259" key="1">
    <source>
        <dbReference type="Pfam" id="PF24656"/>
    </source>
</evidence>
<evidence type="ECO:0000313" key="2">
    <source>
        <dbReference type="EMBL" id="KAL3285623.1"/>
    </source>
</evidence>
<accession>A0ABD2P4H4</accession>
<sequence>MNVMTRVESPYPAEVEKEKEVKEEKVAQKYNLKSGRDLRSKFLMMMEQRVIDKELAEKKKKKEEELERLRQEEAYPEDDLEGLRIHSWVLVLTGGRKVNKPFFIEPTTGMPHPLNSFFYNGIESIWNHLNYWVNMQECEQDLSTLDYDLKNVEKWEHLLLGEPIQWRKAKPDMEAEEEEIEKIRIYQEKHLDMPLSWSSPIDIPHE</sequence>
<name>A0ABD2P4H4_9CUCU</name>
<feature type="domain" description="CEP76/DRC7 peptidase-like" evidence="1">
    <location>
        <begin position="86"/>
        <end position="158"/>
    </location>
</feature>
<dbReference type="Proteomes" id="UP001516400">
    <property type="component" value="Unassembled WGS sequence"/>
</dbReference>
<dbReference type="AlphaFoldDB" id="A0ABD2P4H4"/>
<dbReference type="EMBL" id="JABFTP020000185">
    <property type="protein sequence ID" value="KAL3285623.1"/>
    <property type="molecule type" value="Genomic_DNA"/>
</dbReference>
<dbReference type="PANTHER" id="PTHR35249">
    <property type="entry name" value="DYNEIN REGULATORY COMPLEX SUBUNIT 7"/>
    <property type="match status" value="1"/>
</dbReference>
<dbReference type="InterPro" id="IPR033551">
    <property type="entry name" value="DRC7/lobo"/>
</dbReference>
<proteinExistence type="predicted"/>
<protein>
    <recommendedName>
        <fullName evidence="1">CEP76/DRC7 peptidase-like domain-containing protein</fullName>
    </recommendedName>
</protein>